<dbReference type="RefSeq" id="WP_263048621.1">
    <property type="nucleotide sequence ID" value="NZ_CP106738.1"/>
</dbReference>
<evidence type="ECO:0000259" key="1">
    <source>
        <dbReference type="Pfam" id="PF13302"/>
    </source>
</evidence>
<dbReference type="PANTHER" id="PTHR43792">
    <property type="entry name" value="GNAT FAMILY, PUTATIVE (AFU_ORTHOLOGUE AFUA_3G00765)-RELATED-RELATED"/>
    <property type="match status" value="1"/>
</dbReference>
<dbReference type="SUPFAM" id="SSF55729">
    <property type="entry name" value="Acyl-CoA N-acyltransferases (Nat)"/>
    <property type="match status" value="1"/>
</dbReference>
<evidence type="ECO:0000313" key="3">
    <source>
        <dbReference type="Proteomes" id="UP001064087"/>
    </source>
</evidence>
<reference evidence="2" key="1">
    <citation type="submission" date="2022-10" db="EMBL/GenBank/DDBJ databases">
        <title>Roseovarius pelagicus sp. nov., isolated from Arctic seawater.</title>
        <authorList>
            <person name="Hong Y.W."/>
            <person name="Hwang C.Y."/>
        </authorList>
    </citation>
    <scope>NUCLEOTIDE SEQUENCE</scope>
    <source>
        <strain evidence="2">HL-MP18</strain>
    </source>
</reference>
<accession>A0ABY6DH51</accession>
<dbReference type="Pfam" id="PF13302">
    <property type="entry name" value="Acetyltransf_3"/>
    <property type="match status" value="1"/>
</dbReference>
<evidence type="ECO:0000313" key="2">
    <source>
        <dbReference type="EMBL" id="UXX84298.1"/>
    </source>
</evidence>
<name>A0ABY6DH51_9RHOB</name>
<dbReference type="InterPro" id="IPR000182">
    <property type="entry name" value="GNAT_dom"/>
</dbReference>
<protein>
    <submittedName>
        <fullName evidence="2">GNAT family N-acetyltransferase</fullName>
    </submittedName>
</protein>
<dbReference type="EMBL" id="CP106738">
    <property type="protein sequence ID" value="UXX84298.1"/>
    <property type="molecule type" value="Genomic_DNA"/>
</dbReference>
<feature type="domain" description="N-acetyltransferase" evidence="1">
    <location>
        <begin position="16"/>
        <end position="169"/>
    </location>
</feature>
<organism evidence="2 3">
    <name type="scientific">Roseovarius pelagicus</name>
    <dbReference type="NCBI Taxonomy" id="2980108"/>
    <lineage>
        <taxon>Bacteria</taxon>
        <taxon>Pseudomonadati</taxon>
        <taxon>Pseudomonadota</taxon>
        <taxon>Alphaproteobacteria</taxon>
        <taxon>Rhodobacterales</taxon>
        <taxon>Roseobacteraceae</taxon>
        <taxon>Roseovarius</taxon>
    </lineage>
</organism>
<dbReference type="Proteomes" id="UP001064087">
    <property type="component" value="Chromosome"/>
</dbReference>
<proteinExistence type="predicted"/>
<sequence length="199" mass="22028">MIPALSSAELILETPRLRLRPYALDDEDVARDVLCDPAVTRYVCDPKTPEQVAEAMSLITRRGAGGRIGMWCAERLDTGEKIGDGVLTPIPVEADDIEWEALVPDAYPDDQIEVGYMLKQSAWGQGYASEICTRLLRFAFEATTLDLVVACTDPENAASQRVLLKCGLRDCGMGRAYAEDVPWFEITRAEWQADQASNQ</sequence>
<dbReference type="InterPro" id="IPR051531">
    <property type="entry name" value="N-acetyltransferase"/>
</dbReference>
<keyword evidence="3" id="KW-1185">Reference proteome</keyword>
<dbReference type="PANTHER" id="PTHR43792:SF1">
    <property type="entry name" value="N-ACETYLTRANSFERASE DOMAIN-CONTAINING PROTEIN"/>
    <property type="match status" value="1"/>
</dbReference>
<dbReference type="InterPro" id="IPR016181">
    <property type="entry name" value="Acyl_CoA_acyltransferase"/>
</dbReference>
<gene>
    <name evidence="2" type="ORF">N7U68_06545</name>
</gene>
<dbReference type="Gene3D" id="3.40.630.30">
    <property type="match status" value="1"/>
</dbReference>